<dbReference type="EMBL" id="BT147558">
    <property type="protein sequence ID" value="AFK47352.1"/>
    <property type="molecule type" value="mRNA"/>
</dbReference>
<organism evidence="1">
    <name type="scientific">Medicago truncatula</name>
    <name type="common">Barrel medic</name>
    <name type="synonym">Medicago tribuloides</name>
    <dbReference type="NCBI Taxonomy" id="3880"/>
    <lineage>
        <taxon>Eukaryota</taxon>
        <taxon>Viridiplantae</taxon>
        <taxon>Streptophyta</taxon>
        <taxon>Embryophyta</taxon>
        <taxon>Tracheophyta</taxon>
        <taxon>Spermatophyta</taxon>
        <taxon>Magnoliopsida</taxon>
        <taxon>eudicotyledons</taxon>
        <taxon>Gunneridae</taxon>
        <taxon>Pentapetalae</taxon>
        <taxon>rosids</taxon>
        <taxon>fabids</taxon>
        <taxon>Fabales</taxon>
        <taxon>Fabaceae</taxon>
        <taxon>Papilionoideae</taxon>
        <taxon>50 kb inversion clade</taxon>
        <taxon>NPAAA clade</taxon>
        <taxon>Hologalegina</taxon>
        <taxon>IRL clade</taxon>
        <taxon>Trifolieae</taxon>
        <taxon>Medicago</taxon>
    </lineage>
</organism>
<accession>I3T4B0</accession>
<proteinExistence type="evidence at transcript level"/>
<dbReference type="AlphaFoldDB" id="I3T4B0"/>
<name>I3T4B0_MEDTR</name>
<sequence length="50" mass="5608">MKSTLVGAIHADIQLLSIFFKSIYSFGLPLNFSSHVHGHALQFSQEITYI</sequence>
<protein>
    <submittedName>
        <fullName evidence="1">Uncharacterized protein</fullName>
    </submittedName>
</protein>
<evidence type="ECO:0000313" key="1">
    <source>
        <dbReference type="EMBL" id="AFK47352.1"/>
    </source>
</evidence>
<reference evidence="1" key="1">
    <citation type="submission" date="2012-05" db="EMBL/GenBank/DDBJ databases">
        <authorList>
            <person name="Krishnakumar V."/>
            <person name="Cheung F."/>
            <person name="Xiao Y."/>
            <person name="Chan A."/>
            <person name="Moskal W.A."/>
            <person name="Town C.D."/>
        </authorList>
    </citation>
    <scope>NUCLEOTIDE SEQUENCE</scope>
</reference>
<dbReference type="EMBL" id="BT137517">
    <property type="protein sequence ID" value="AFK37312.1"/>
    <property type="molecule type" value="mRNA"/>
</dbReference>